<feature type="binding site" evidence="13">
    <location>
        <position position="277"/>
    </location>
    <ligand>
        <name>NADPH</name>
        <dbReference type="ChEBI" id="CHEBI:57783"/>
    </ligand>
</feature>
<keyword evidence="7 13" id="KW-0594">Phospholipid biosynthesis</keyword>
<feature type="binding site" evidence="13">
    <location>
        <position position="242"/>
    </location>
    <ligand>
        <name>sn-glycerol 3-phosphate</name>
        <dbReference type="ChEBI" id="CHEBI:57597"/>
    </ligand>
</feature>
<feature type="binding site" evidence="13">
    <location>
        <position position="138"/>
    </location>
    <ligand>
        <name>NADPH</name>
        <dbReference type="ChEBI" id="CHEBI:57783"/>
    </ligand>
</feature>
<dbReference type="Gene3D" id="3.40.50.720">
    <property type="entry name" value="NAD(P)-binding Rossmann-like Domain"/>
    <property type="match status" value="1"/>
</dbReference>
<feature type="binding site" evidence="13">
    <location>
        <position position="279"/>
    </location>
    <ligand>
        <name>NADPH</name>
        <dbReference type="ChEBI" id="CHEBI:57783"/>
    </ligand>
</feature>
<dbReference type="PIRSF" id="PIRSF000114">
    <property type="entry name" value="Glycerol-3-P_dh"/>
    <property type="match status" value="1"/>
</dbReference>
<comment type="caution">
    <text evidence="13">Lacks conserved residue(s) required for the propagation of feature annotation.</text>
</comment>
<keyword evidence="21" id="KW-1185">Reference proteome</keyword>
<feature type="binding site" evidence="13">
    <location>
        <position position="252"/>
    </location>
    <ligand>
        <name>sn-glycerol 3-phosphate</name>
        <dbReference type="ChEBI" id="CHEBI:57597"/>
    </ligand>
</feature>
<dbReference type="NCBIfam" id="NF000940">
    <property type="entry name" value="PRK00094.1-2"/>
    <property type="match status" value="1"/>
</dbReference>
<comment type="subcellular location">
    <subcellularLocation>
        <location evidence="13">Cytoplasm</location>
    </subcellularLocation>
</comment>
<dbReference type="GO" id="GO:0046167">
    <property type="term" value="P:glycerol-3-phosphate biosynthetic process"/>
    <property type="evidence" value="ECO:0007669"/>
    <property type="project" value="UniProtKB-UniRule"/>
</dbReference>
<feature type="domain" description="Glycerol-3-phosphate dehydrogenase NAD-dependent C-terminal" evidence="19">
    <location>
        <begin position="178"/>
        <end position="318"/>
    </location>
</feature>
<feature type="binding site" evidence="13">
    <location>
        <position position="253"/>
    </location>
    <ligand>
        <name>sn-glycerol 3-phosphate</name>
        <dbReference type="ChEBI" id="CHEBI:57597"/>
    </ligand>
</feature>
<feature type="binding site" evidence="13">
    <location>
        <position position="136"/>
    </location>
    <ligand>
        <name>sn-glycerol 3-phosphate</name>
        <dbReference type="ChEBI" id="CHEBI:57597"/>
    </ligand>
</feature>
<feature type="binding site" evidence="13">
    <location>
        <position position="106"/>
    </location>
    <ligand>
        <name>NADPH</name>
        <dbReference type="ChEBI" id="CHEBI:57783"/>
    </ligand>
</feature>
<dbReference type="Pfam" id="PF01210">
    <property type="entry name" value="NAD_Gly3P_dh_N"/>
    <property type="match status" value="1"/>
</dbReference>
<evidence type="ECO:0000259" key="19">
    <source>
        <dbReference type="Pfam" id="PF07479"/>
    </source>
</evidence>
<evidence type="ECO:0000256" key="11">
    <source>
        <dbReference type="ARBA" id="ARBA00069372"/>
    </source>
</evidence>
<evidence type="ECO:0000256" key="16">
    <source>
        <dbReference type="PIRSR" id="PIRSR000114-3"/>
    </source>
</evidence>
<reference evidence="20 21" key="2">
    <citation type="submission" date="2017-10" db="EMBL/GenBank/DDBJ databases">
        <authorList>
            <person name="Banno H."/>
            <person name="Chua N.-H."/>
        </authorList>
    </citation>
    <scope>NUCLEOTIDE SEQUENCE [LARGE SCALE GENOMIC DNA]</scope>
    <source>
        <strain evidence="20 21">JK623</strain>
    </source>
</reference>
<comment type="caution">
    <text evidence="20">The sequence shown here is derived from an EMBL/GenBank/DDBJ whole genome shotgun (WGS) entry which is preliminary data.</text>
</comment>
<feature type="domain" description="Glycerol-3-phosphate dehydrogenase NAD-dependent N-terminal" evidence="18">
    <location>
        <begin position="3"/>
        <end position="158"/>
    </location>
</feature>
<feature type="binding site" evidence="13">
    <location>
        <position position="11"/>
    </location>
    <ligand>
        <name>NADPH</name>
        <dbReference type="ChEBI" id="CHEBI:57783"/>
    </ligand>
</feature>
<dbReference type="GO" id="GO:0051287">
    <property type="term" value="F:NAD binding"/>
    <property type="evidence" value="ECO:0007669"/>
    <property type="project" value="InterPro"/>
</dbReference>
<feature type="active site" description="Proton acceptor" evidence="13 14">
    <location>
        <position position="189"/>
    </location>
</feature>
<dbReference type="PANTHER" id="PTHR11728">
    <property type="entry name" value="GLYCEROL-3-PHOSPHATE DEHYDROGENASE"/>
    <property type="match status" value="1"/>
</dbReference>
<keyword evidence="13" id="KW-0547">Nucleotide-binding</keyword>
<keyword evidence="8 13" id="KW-1208">Phospholipid metabolism</keyword>
<evidence type="ECO:0000256" key="4">
    <source>
        <dbReference type="ARBA" id="ARBA00023002"/>
    </source>
</evidence>
<dbReference type="GO" id="GO:0006650">
    <property type="term" value="P:glycerophospholipid metabolic process"/>
    <property type="evidence" value="ECO:0007669"/>
    <property type="project" value="UniProtKB-UniRule"/>
</dbReference>
<evidence type="ECO:0000256" key="12">
    <source>
        <dbReference type="ARBA" id="ARBA00080511"/>
    </source>
</evidence>
<feature type="binding site" evidence="13">
    <location>
        <position position="12"/>
    </location>
    <ligand>
        <name>NADPH</name>
        <dbReference type="ChEBI" id="CHEBI:57783"/>
    </ligand>
</feature>
<protein>
    <recommendedName>
        <fullName evidence="11 13">Glycerol-3-phosphate dehydrogenase [NAD(P)+]</fullName>
        <ecNumber evidence="10 13">1.1.1.94</ecNumber>
    </recommendedName>
    <alternativeName>
        <fullName evidence="13">NAD(P)(+)-dependent glycerol-3-phosphate dehydrogenase</fullName>
    </alternativeName>
    <alternativeName>
        <fullName evidence="12 13">NAD(P)H-dependent dihydroxyacetone-phosphate reductase</fullName>
    </alternativeName>
</protein>
<dbReference type="SUPFAM" id="SSF51735">
    <property type="entry name" value="NAD(P)-binding Rossmann-fold domains"/>
    <property type="match status" value="1"/>
</dbReference>
<dbReference type="RefSeq" id="WP_031543368.1">
    <property type="nucleotide sequence ID" value="NZ_JANSWH010000099.1"/>
</dbReference>
<dbReference type="InterPro" id="IPR036291">
    <property type="entry name" value="NAD(P)-bd_dom_sf"/>
</dbReference>
<feature type="binding site" evidence="16">
    <location>
        <begin position="8"/>
        <end position="13"/>
    </location>
    <ligand>
        <name>NAD(+)</name>
        <dbReference type="ChEBI" id="CHEBI:57540"/>
    </ligand>
</feature>
<keyword evidence="2 13" id="KW-0444">Lipid biosynthesis</keyword>
<feature type="binding site" evidence="13">
    <location>
        <position position="134"/>
    </location>
    <ligand>
        <name>sn-glycerol 3-phosphate</name>
        <dbReference type="ChEBI" id="CHEBI:57597"/>
    </ligand>
</feature>
<evidence type="ECO:0000256" key="8">
    <source>
        <dbReference type="ARBA" id="ARBA00023264"/>
    </source>
</evidence>
<evidence type="ECO:0000256" key="5">
    <source>
        <dbReference type="ARBA" id="ARBA00023027"/>
    </source>
</evidence>
<feature type="binding site" evidence="16">
    <location>
        <position position="253"/>
    </location>
    <ligand>
        <name>NAD(+)</name>
        <dbReference type="ChEBI" id="CHEBI:57540"/>
    </ligand>
</feature>
<dbReference type="GO" id="GO:0005829">
    <property type="term" value="C:cytosol"/>
    <property type="evidence" value="ECO:0007669"/>
    <property type="project" value="TreeGrafter"/>
</dbReference>
<dbReference type="InterPro" id="IPR013328">
    <property type="entry name" value="6PGD_dom2"/>
</dbReference>
<dbReference type="InterPro" id="IPR006109">
    <property type="entry name" value="G3P_DH_NAD-dep_C"/>
</dbReference>
<comment type="catalytic activity">
    <reaction evidence="9">
        <text>sn-glycerol 3-phosphate + NADP(+) = dihydroxyacetone phosphate + NADPH + H(+)</text>
        <dbReference type="Rhea" id="RHEA:11096"/>
        <dbReference type="ChEBI" id="CHEBI:15378"/>
        <dbReference type="ChEBI" id="CHEBI:57597"/>
        <dbReference type="ChEBI" id="CHEBI:57642"/>
        <dbReference type="ChEBI" id="CHEBI:57783"/>
        <dbReference type="ChEBI" id="CHEBI:58349"/>
        <dbReference type="EC" id="1.1.1.94"/>
    </reaction>
    <physiologicalReaction direction="right-to-left" evidence="9">
        <dbReference type="Rhea" id="RHEA:11098"/>
    </physiologicalReaction>
</comment>
<evidence type="ECO:0000256" key="10">
    <source>
        <dbReference type="ARBA" id="ARBA00066687"/>
    </source>
</evidence>
<sequence>MYKIGMIGAGSWGIALSKVLADNGHHVVVWSIVEEEIQMLREHHEHLDKLPGVKLPDSIEFTTDISQAIREMDLIVLAVPSVFTRSTAKRMAEYVAKGQIIVCVAKGIEEDTLMTLSDIVEQEIPAATVAVMCGPSHAEEVGIGLPTTVVAGAHKRETAEKIQDIFMNSVFRVYTSPDVLGMELGGSLKNVIALAAGMADGLGYGDNTKAALITRGIAELTRLATKMGACEETLSGLTGIGDLIVTCQSRHSRNRKAGMLMGQGMTMEEATKEVKMVVEGIYSAKAALALAKKYQVSMPIIEGVNRVLFENEKASSVVESLMMRDKKSEHSTLEWE</sequence>
<keyword evidence="6 13" id="KW-0443">Lipid metabolism</keyword>
<evidence type="ECO:0000259" key="18">
    <source>
        <dbReference type="Pfam" id="PF01210"/>
    </source>
</evidence>
<dbReference type="InterPro" id="IPR011128">
    <property type="entry name" value="G3P_DH_NAD-dep_N"/>
</dbReference>
<evidence type="ECO:0000256" key="17">
    <source>
        <dbReference type="RuleBase" id="RU000437"/>
    </source>
</evidence>
<comment type="function">
    <text evidence="13">Catalyzes the reduction of the glycolytic intermediate dihydroxyacetone phosphate (DHAP) to sn-glycerol 3-phosphate (G3P), the key precursor for phospholipid synthesis.</text>
</comment>
<proteinExistence type="inferred from homology"/>
<dbReference type="GO" id="GO:0141153">
    <property type="term" value="F:glycerol-3-phosphate dehydrogenase (NADP+) activity"/>
    <property type="evidence" value="ECO:0007669"/>
    <property type="project" value="RHEA"/>
</dbReference>
<reference evidence="20 21" key="1">
    <citation type="submission" date="2017-10" db="EMBL/GenBank/DDBJ databases">
        <title>Resolving the taxonomy of Roseburia spp., Eubacterium rectale and Agathobacter spp. through phylogenomic analysis.</title>
        <authorList>
            <person name="Sheridan P.O."/>
            <person name="Walker A.W."/>
            <person name="Duncan S.H."/>
            <person name="Scott K.P."/>
            <person name="Toole P.W.O."/>
            <person name="Luis P."/>
            <person name="Flint H.J."/>
        </authorList>
    </citation>
    <scope>NUCLEOTIDE SEQUENCE [LARGE SCALE GENOMIC DNA]</scope>
    <source>
        <strain evidence="20 21">JK623</strain>
    </source>
</reference>
<dbReference type="InterPro" id="IPR006168">
    <property type="entry name" value="G3P_DH_NAD-dep"/>
</dbReference>
<evidence type="ECO:0000256" key="13">
    <source>
        <dbReference type="HAMAP-Rule" id="MF_00394"/>
    </source>
</evidence>
<evidence type="ECO:0000256" key="15">
    <source>
        <dbReference type="PIRSR" id="PIRSR000114-2"/>
    </source>
</evidence>
<organism evidence="20 21">
    <name type="scientific">Agathobacter ruminis</name>
    <dbReference type="NCBI Taxonomy" id="1712665"/>
    <lineage>
        <taxon>Bacteria</taxon>
        <taxon>Bacillati</taxon>
        <taxon>Bacillota</taxon>
        <taxon>Clostridia</taxon>
        <taxon>Lachnospirales</taxon>
        <taxon>Lachnospiraceae</taxon>
        <taxon>Agathobacter</taxon>
    </lineage>
</organism>
<dbReference type="FunFam" id="1.10.1040.10:FF:000001">
    <property type="entry name" value="Glycerol-3-phosphate dehydrogenase [NAD(P)+]"/>
    <property type="match status" value="1"/>
</dbReference>
<comment type="similarity">
    <text evidence="1 13 17">Belongs to the NAD-dependent glycerol-3-phosphate dehydrogenase family.</text>
</comment>
<evidence type="ECO:0000256" key="9">
    <source>
        <dbReference type="ARBA" id="ARBA00052716"/>
    </source>
</evidence>
<dbReference type="InterPro" id="IPR008927">
    <property type="entry name" value="6-PGluconate_DH-like_C_sf"/>
</dbReference>
<dbReference type="PANTHER" id="PTHR11728:SF1">
    <property type="entry name" value="GLYCEROL-3-PHOSPHATE DEHYDROGENASE [NAD(+)] 2, CHLOROPLASTIC"/>
    <property type="match status" value="1"/>
</dbReference>
<dbReference type="GO" id="GO:0005975">
    <property type="term" value="P:carbohydrate metabolic process"/>
    <property type="evidence" value="ECO:0007669"/>
    <property type="project" value="InterPro"/>
</dbReference>
<feature type="binding site" evidence="16">
    <location>
        <position position="138"/>
    </location>
    <ligand>
        <name>NAD(+)</name>
        <dbReference type="ChEBI" id="CHEBI:57540"/>
    </ligand>
</feature>
<keyword evidence="4 13" id="KW-0560">Oxidoreductase</keyword>
<comment type="catalytic activity">
    <reaction evidence="13">
        <text>sn-glycerol 3-phosphate + NAD(+) = dihydroxyacetone phosphate + NADH + H(+)</text>
        <dbReference type="Rhea" id="RHEA:11092"/>
        <dbReference type="ChEBI" id="CHEBI:15378"/>
        <dbReference type="ChEBI" id="CHEBI:57540"/>
        <dbReference type="ChEBI" id="CHEBI:57597"/>
        <dbReference type="ChEBI" id="CHEBI:57642"/>
        <dbReference type="ChEBI" id="CHEBI:57945"/>
        <dbReference type="EC" id="1.1.1.94"/>
    </reaction>
</comment>
<feature type="binding site" evidence="13">
    <location>
        <position position="253"/>
    </location>
    <ligand>
        <name>NADPH</name>
        <dbReference type="ChEBI" id="CHEBI:57783"/>
    </ligand>
</feature>
<dbReference type="EMBL" id="PDYG01000087">
    <property type="protein sequence ID" value="PHU37044.1"/>
    <property type="molecule type" value="Genomic_DNA"/>
</dbReference>
<dbReference type="HAMAP" id="MF_00394">
    <property type="entry name" value="NAD_Glyc3P_dehydrog"/>
    <property type="match status" value="1"/>
</dbReference>
<feature type="binding site" evidence="15">
    <location>
        <position position="106"/>
    </location>
    <ligand>
        <name>substrate</name>
    </ligand>
</feature>
<comment type="pathway">
    <text evidence="13">Membrane lipid metabolism; glycerophospholipid metabolism.</text>
</comment>
<dbReference type="AlphaFoldDB" id="A0A2G3E1B6"/>
<dbReference type="Gene3D" id="1.10.1040.10">
    <property type="entry name" value="N-(1-d-carboxylethyl)-l-norvaline Dehydrogenase, domain 2"/>
    <property type="match status" value="1"/>
</dbReference>
<dbReference type="PROSITE" id="PS00957">
    <property type="entry name" value="NAD_G3PDH"/>
    <property type="match status" value="1"/>
</dbReference>
<evidence type="ECO:0000313" key="20">
    <source>
        <dbReference type="EMBL" id="PHU37044.1"/>
    </source>
</evidence>
<feature type="binding site" evidence="13">
    <location>
        <position position="189"/>
    </location>
    <ligand>
        <name>sn-glycerol 3-phosphate</name>
        <dbReference type="ChEBI" id="CHEBI:57597"/>
    </ligand>
</feature>
<evidence type="ECO:0000256" key="2">
    <source>
        <dbReference type="ARBA" id="ARBA00022516"/>
    </source>
</evidence>
<keyword evidence="5 13" id="KW-0520">NAD</keyword>
<feature type="binding site" evidence="13">
    <location>
        <position position="106"/>
    </location>
    <ligand>
        <name>sn-glycerol 3-phosphate</name>
        <dbReference type="ChEBI" id="CHEBI:57597"/>
    </ligand>
</feature>
<dbReference type="UniPathway" id="UPA00940"/>
<evidence type="ECO:0000256" key="6">
    <source>
        <dbReference type="ARBA" id="ARBA00023098"/>
    </source>
</evidence>
<dbReference type="EC" id="1.1.1.94" evidence="10 13"/>
<dbReference type="GO" id="GO:0141152">
    <property type="term" value="F:glycerol-3-phosphate dehydrogenase (NAD+) activity"/>
    <property type="evidence" value="ECO:0007669"/>
    <property type="project" value="RHEA"/>
</dbReference>
<feature type="binding site" evidence="15">
    <location>
        <begin position="253"/>
        <end position="254"/>
    </location>
    <ligand>
        <name>substrate</name>
    </ligand>
</feature>
<dbReference type="PRINTS" id="PR00077">
    <property type="entry name" value="GPDHDRGNASE"/>
</dbReference>
<keyword evidence="13" id="KW-0963">Cytoplasm</keyword>
<feature type="binding site" evidence="16">
    <location>
        <position position="83"/>
    </location>
    <ligand>
        <name>NAD(+)</name>
        <dbReference type="ChEBI" id="CHEBI:57540"/>
    </ligand>
</feature>
<feature type="binding site" evidence="13">
    <location>
        <position position="254"/>
    </location>
    <ligand>
        <name>sn-glycerol 3-phosphate</name>
        <dbReference type="ChEBI" id="CHEBI:57597"/>
    </ligand>
</feature>
<evidence type="ECO:0000256" key="1">
    <source>
        <dbReference type="ARBA" id="ARBA00011009"/>
    </source>
</evidence>
<dbReference type="Pfam" id="PF07479">
    <property type="entry name" value="NAD_Gly3P_dh_C"/>
    <property type="match status" value="1"/>
</dbReference>
<evidence type="ECO:0000256" key="14">
    <source>
        <dbReference type="PIRSR" id="PIRSR000114-1"/>
    </source>
</evidence>
<name>A0A2G3E1B6_9FIRM</name>
<dbReference type="FunFam" id="3.40.50.720:FF:000019">
    <property type="entry name" value="Glycerol-3-phosphate dehydrogenase [NAD(P)+]"/>
    <property type="match status" value="1"/>
</dbReference>
<evidence type="ECO:0000313" key="21">
    <source>
        <dbReference type="Proteomes" id="UP000224563"/>
    </source>
</evidence>
<gene>
    <name evidence="13 20" type="primary">gpsA</name>
    <name evidence="20" type="ORF">CSX02_10140</name>
</gene>
<accession>A0A2G3E1B6</accession>
<dbReference type="Proteomes" id="UP000224563">
    <property type="component" value="Unassembled WGS sequence"/>
</dbReference>
<evidence type="ECO:0000256" key="3">
    <source>
        <dbReference type="ARBA" id="ARBA00022857"/>
    </source>
</evidence>
<evidence type="ECO:0000256" key="7">
    <source>
        <dbReference type="ARBA" id="ARBA00023209"/>
    </source>
</evidence>
<dbReference type="GO" id="GO:0046168">
    <property type="term" value="P:glycerol-3-phosphate catabolic process"/>
    <property type="evidence" value="ECO:0007669"/>
    <property type="project" value="InterPro"/>
</dbReference>
<dbReference type="SUPFAM" id="SSF48179">
    <property type="entry name" value="6-phosphogluconate dehydrogenase C-terminal domain-like"/>
    <property type="match status" value="1"/>
</dbReference>
<keyword evidence="3 13" id="KW-0521">NADP</keyword>
<dbReference type="GO" id="GO:0008654">
    <property type="term" value="P:phospholipid biosynthetic process"/>
    <property type="evidence" value="ECO:0007669"/>
    <property type="project" value="UniProtKB-KW"/>
</dbReference>
<dbReference type="NCBIfam" id="NF000942">
    <property type="entry name" value="PRK00094.1-4"/>
    <property type="match status" value="1"/>
</dbReference>